<reference evidence="4 5" key="1">
    <citation type="submission" date="2022-06" db="EMBL/GenBank/DDBJ databases">
        <title>New Species of the Genus Actinoplanes, ActinopZanes ferrugineus.</title>
        <authorList>
            <person name="Ding P."/>
        </authorList>
    </citation>
    <scope>NUCLEOTIDE SEQUENCE [LARGE SCALE GENOMIC DNA]</scope>
    <source>
        <strain evidence="4 5">TRM88003</strain>
    </source>
</reference>
<keyword evidence="2" id="KW-0175">Coiled coil</keyword>
<evidence type="ECO:0000259" key="3">
    <source>
        <dbReference type="Pfam" id="PF01471"/>
    </source>
</evidence>
<evidence type="ECO:0000256" key="2">
    <source>
        <dbReference type="ARBA" id="ARBA00023054"/>
    </source>
</evidence>
<accession>A0ABT1DTD2</accession>
<dbReference type="Gene3D" id="1.10.101.10">
    <property type="entry name" value="PGBD-like superfamily/PGBD"/>
    <property type="match status" value="1"/>
</dbReference>
<dbReference type="InterPro" id="IPR002477">
    <property type="entry name" value="Peptidoglycan-bd-like"/>
</dbReference>
<dbReference type="SUPFAM" id="SSF47090">
    <property type="entry name" value="PGBD-like"/>
    <property type="match status" value="1"/>
</dbReference>
<dbReference type="InterPro" id="IPR050465">
    <property type="entry name" value="UPF0194_transport"/>
</dbReference>
<dbReference type="PANTHER" id="PTHR32347">
    <property type="entry name" value="EFFLUX SYSTEM COMPONENT YKNX-RELATED"/>
    <property type="match status" value="1"/>
</dbReference>
<gene>
    <name evidence="4" type="ORF">M1L60_26180</name>
</gene>
<evidence type="ECO:0000313" key="4">
    <source>
        <dbReference type="EMBL" id="MCO8274094.1"/>
    </source>
</evidence>
<organism evidence="4 5">
    <name type="scientific">Paractinoplanes aksuensis</name>
    <dbReference type="NCBI Taxonomy" id="2939490"/>
    <lineage>
        <taxon>Bacteria</taxon>
        <taxon>Bacillati</taxon>
        <taxon>Actinomycetota</taxon>
        <taxon>Actinomycetes</taxon>
        <taxon>Micromonosporales</taxon>
        <taxon>Micromonosporaceae</taxon>
        <taxon>Paractinoplanes</taxon>
    </lineage>
</organism>
<comment type="caution">
    <text evidence="4">The sequence shown here is derived from an EMBL/GenBank/DDBJ whole genome shotgun (WGS) entry which is preliminary data.</text>
</comment>
<sequence length="341" mass="34749">MRRMILLLAVVTAAGCTAEGPPRSEPSAAAVATVAVERTDLSTARTLPGTLGYGVPRTIRAAGGTVTWLPRTGATVKRGGTLYRNDDQPVILLYGSTPLFRPLAAAGLTGRDVRVLVDNLRALGYRTGDQPRRKRSGDAVLTAGVVAAVKKWQGDEGRPVTGAVDPADVVVLPGAVRVSQLGAQVGDPAAEGVLVVTGRKKAVTVPVPVADLGAIRVGQSVQVELPGGTRTKGTVGRIDRDARADEDSGKPAQVDVTVTLGDAKAVQDLDSAPVDVSFAGQSRKGVLAVPVAALLALREGGHAVQVSGGPVIAVETGMFAMGLVEVSGDGLAEGTRVVTAS</sequence>
<dbReference type="Proteomes" id="UP001523369">
    <property type="component" value="Unassembled WGS sequence"/>
</dbReference>
<comment type="subcellular location">
    <subcellularLocation>
        <location evidence="1">Cell envelope</location>
    </subcellularLocation>
</comment>
<dbReference type="InterPro" id="IPR036366">
    <property type="entry name" value="PGBDSf"/>
</dbReference>
<feature type="domain" description="Peptidoglycan binding-like" evidence="3">
    <location>
        <begin position="110"/>
        <end position="167"/>
    </location>
</feature>
<protein>
    <submittedName>
        <fullName evidence="4">Peptidoglycan-binding protein</fullName>
    </submittedName>
</protein>
<proteinExistence type="predicted"/>
<dbReference type="InterPro" id="IPR036365">
    <property type="entry name" value="PGBD-like_sf"/>
</dbReference>
<dbReference type="Pfam" id="PF01471">
    <property type="entry name" value="PG_binding_1"/>
    <property type="match status" value="1"/>
</dbReference>
<evidence type="ECO:0000256" key="1">
    <source>
        <dbReference type="ARBA" id="ARBA00004196"/>
    </source>
</evidence>
<keyword evidence="5" id="KW-1185">Reference proteome</keyword>
<dbReference type="EMBL" id="JAMYJR010000028">
    <property type="protein sequence ID" value="MCO8274094.1"/>
    <property type="molecule type" value="Genomic_DNA"/>
</dbReference>
<dbReference type="PROSITE" id="PS51257">
    <property type="entry name" value="PROKAR_LIPOPROTEIN"/>
    <property type="match status" value="1"/>
</dbReference>
<name>A0ABT1DTD2_9ACTN</name>
<evidence type="ECO:0000313" key="5">
    <source>
        <dbReference type="Proteomes" id="UP001523369"/>
    </source>
</evidence>
<dbReference type="RefSeq" id="WP_253240169.1">
    <property type="nucleotide sequence ID" value="NZ_JAMYJR010000028.1"/>
</dbReference>